<feature type="binding site" evidence="4">
    <location>
        <position position="88"/>
    </location>
    <ligand>
        <name>Mg(2+)</name>
        <dbReference type="ChEBI" id="CHEBI:18420"/>
        <label>1</label>
        <note>catalytic</note>
    </ligand>
</feature>
<dbReference type="PANTHER" id="PTHR20854">
    <property type="entry name" value="INOSITOL MONOPHOSPHATASE"/>
    <property type="match status" value="1"/>
</dbReference>
<dbReference type="Gene3D" id="3.30.540.10">
    <property type="entry name" value="Fructose-1,6-Bisphosphatase, subunit A, domain 1"/>
    <property type="match status" value="1"/>
</dbReference>
<feature type="binding site" evidence="4">
    <location>
        <position position="86"/>
    </location>
    <ligand>
        <name>Mg(2+)</name>
        <dbReference type="ChEBI" id="CHEBI:18420"/>
        <label>1</label>
        <note>catalytic</note>
    </ligand>
</feature>
<dbReference type="InterPro" id="IPR000760">
    <property type="entry name" value="Inositol_monophosphatase-like"/>
</dbReference>
<evidence type="ECO:0000256" key="2">
    <source>
        <dbReference type="ARBA" id="ARBA00022801"/>
    </source>
</evidence>
<dbReference type="PANTHER" id="PTHR20854:SF4">
    <property type="entry name" value="INOSITOL-1-MONOPHOSPHATASE-RELATED"/>
    <property type="match status" value="1"/>
</dbReference>
<comment type="cofactor">
    <cofactor evidence="4">
        <name>Mg(2+)</name>
        <dbReference type="ChEBI" id="CHEBI:18420"/>
    </cofactor>
</comment>
<dbReference type="GO" id="GO:0006020">
    <property type="term" value="P:inositol metabolic process"/>
    <property type="evidence" value="ECO:0007669"/>
    <property type="project" value="TreeGrafter"/>
</dbReference>
<protein>
    <submittedName>
        <fullName evidence="5">Myo-inositol-1(Or 4)-monophosphatase</fullName>
        <ecNumber evidence="5">3.1.3.25</ecNumber>
    </submittedName>
</protein>
<evidence type="ECO:0000256" key="3">
    <source>
        <dbReference type="ARBA" id="ARBA00022842"/>
    </source>
</evidence>
<keyword evidence="3 4" id="KW-0460">Magnesium</keyword>
<evidence type="ECO:0000313" key="5">
    <source>
        <dbReference type="EMBL" id="MBB6372628.1"/>
    </source>
</evidence>
<comment type="caution">
    <text evidence="5">The sequence shown here is derived from an EMBL/GenBank/DDBJ whole genome shotgun (WGS) entry which is preliminary data.</text>
</comment>
<keyword evidence="1 4" id="KW-0479">Metal-binding</keyword>
<dbReference type="AlphaFoldDB" id="A0A841NFK7"/>
<dbReference type="EMBL" id="JACHLC010000007">
    <property type="protein sequence ID" value="MBB6372628.1"/>
    <property type="molecule type" value="Genomic_DNA"/>
</dbReference>
<dbReference type="EC" id="3.1.3.25" evidence="5"/>
<dbReference type="InterPro" id="IPR020550">
    <property type="entry name" value="Inositol_monophosphatase_CS"/>
</dbReference>
<evidence type="ECO:0000256" key="1">
    <source>
        <dbReference type="ARBA" id="ARBA00022723"/>
    </source>
</evidence>
<dbReference type="PROSITE" id="PS00630">
    <property type="entry name" value="IMP_2"/>
    <property type="match status" value="1"/>
</dbReference>
<keyword evidence="6" id="KW-1185">Reference proteome</keyword>
<keyword evidence="2 5" id="KW-0378">Hydrolase</keyword>
<dbReference type="Proteomes" id="UP000589738">
    <property type="component" value="Unassembled WGS sequence"/>
</dbReference>
<evidence type="ECO:0000313" key="6">
    <source>
        <dbReference type="Proteomes" id="UP000589738"/>
    </source>
</evidence>
<dbReference type="Gene3D" id="3.40.190.80">
    <property type="match status" value="1"/>
</dbReference>
<dbReference type="SUPFAM" id="SSF56655">
    <property type="entry name" value="Carbohydrate phosphatase"/>
    <property type="match status" value="1"/>
</dbReference>
<feature type="binding site" evidence="4">
    <location>
        <position position="70"/>
    </location>
    <ligand>
        <name>Mg(2+)</name>
        <dbReference type="ChEBI" id="CHEBI:18420"/>
        <label>1</label>
        <note>catalytic</note>
    </ligand>
</feature>
<dbReference type="GO" id="GO:0046872">
    <property type="term" value="F:metal ion binding"/>
    <property type="evidence" value="ECO:0007669"/>
    <property type="project" value="UniProtKB-KW"/>
</dbReference>
<organism evidence="5 6">
    <name type="scientific">Chryseobacterium shigense</name>
    <dbReference type="NCBI Taxonomy" id="297244"/>
    <lineage>
        <taxon>Bacteria</taxon>
        <taxon>Pseudomonadati</taxon>
        <taxon>Bacteroidota</taxon>
        <taxon>Flavobacteriia</taxon>
        <taxon>Flavobacteriales</taxon>
        <taxon>Weeksellaceae</taxon>
        <taxon>Chryseobacterium group</taxon>
        <taxon>Chryseobacterium</taxon>
    </lineage>
</organism>
<proteinExistence type="predicted"/>
<reference evidence="5 6" key="1">
    <citation type="submission" date="2020-08" db="EMBL/GenBank/DDBJ databases">
        <title>Functional genomics of gut bacteria from endangered species of beetles.</title>
        <authorList>
            <person name="Carlos-Shanley C."/>
        </authorList>
    </citation>
    <scope>NUCLEOTIDE SEQUENCE [LARGE SCALE GENOMIC DNA]</scope>
    <source>
        <strain evidence="5 6">S00136</strain>
    </source>
</reference>
<dbReference type="InterPro" id="IPR020583">
    <property type="entry name" value="Inositol_monoP_metal-BS"/>
</dbReference>
<evidence type="ECO:0000256" key="4">
    <source>
        <dbReference type="PIRSR" id="PIRSR600760-2"/>
    </source>
</evidence>
<dbReference type="GO" id="GO:0007165">
    <property type="term" value="P:signal transduction"/>
    <property type="evidence" value="ECO:0007669"/>
    <property type="project" value="TreeGrafter"/>
</dbReference>
<sequence length="285" mass="32399">MELESIMNYTIGLAYRAGNLLLNHENNHVFSKKNEFNDIGAYVSEMDKKSEELIMKMISVQFPSHNLCGEESGLIDKNSEYTWYIDPLDGTYNYIRGYPMWGVSIGLSKNQTPIIGVLYFPKLNKLVYAGQELGAYNNEKKLQVSKLDYTDGCYSVPTYKYQEKQQAIIELIEKMSTTKIHHCSSFDFACLAEGNTEVILSGTLAPWDSCAGVCIVREAGGVVVNLNGNDWIMSSEYIIAMNKYDNSIIELIKNKKLEILEKNFLIPEIKRSEKNNPSQIEKLKH</sequence>
<dbReference type="Pfam" id="PF00459">
    <property type="entry name" value="Inositol_P"/>
    <property type="match status" value="1"/>
</dbReference>
<gene>
    <name evidence="5" type="ORF">HNP36_003746</name>
</gene>
<name>A0A841NFK7_9FLAO</name>
<feature type="binding site" evidence="4">
    <location>
        <position position="89"/>
    </location>
    <ligand>
        <name>Mg(2+)</name>
        <dbReference type="ChEBI" id="CHEBI:18420"/>
        <label>1</label>
        <note>catalytic</note>
    </ligand>
</feature>
<dbReference type="RefSeq" id="WP_184167285.1">
    <property type="nucleotide sequence ID" value="NZ_JACHLC010000007.1"/>
</dbReference>
<feature type="binding site" evidence="4">
    <location>
        <position position="208"/>
    </location>
    <ligand>
        <name>Mg(2+)</name>
        <dbReference type="ChEBI" id="CHEBI:18420"/>
        <label>1</label>
        <note>catalytic</note>
    </ligand>
</feature>
<accession>A0A841NFK7</accession>
<dbReference type="PROSITE" id="PS00629">
    <property type="entry name" value="IMP_1"/>
    <property type="match status" value="1"/>
</dbReference>
<dbReference type="GO" id="GO:0008934">
    <property type="term" value="F:inositol monophosphate 1-phosphatase activity"/>
    <property type="evidence" value="ECO:0007669"/>
    <property type="project" value="TreeGrafter"/>
</dbReference>
<dbReference type="GO" id="GO:0046854">
    <property type="term" value="P:phosphatidylinositol phosphate biosynthetic process"/>
    <property type="evidence" value="ECO:0007669"/>
    <property type="project" value="InterPro"/>
</dbReference>
<dbReference type="PRINTS" id="PR00377">
    <property type="entry name" value="IMPHPHTASES"/>
</dbReference>